<evidence type="ECO:0000313" key="2">
    <source>
        <dbReference type="Proteomes" id="UP001055879"/>
    </source>
</evidence>
<keyword evidence="2" id="KW-1185">Reference proteome</keyword>
<accession>A0ACB8ZIB0</accession>
<protein>
    <submittedName>
        <fullName evidence="1">Uncharacterized protein</fullName>
    </submittedName>
</protein>
<sequence length="219" mass="24709">MWSGDSDVGDLQVSFTAADYFLNDYFVLLSSAKEDRLSKIKVLLGRITPPAGIVWQCAIWRAEVCSCDYDGTWETPSAIIYTFDLETSSTSKSIVEQSSTQCSCAHWSWGPRVHPSTSSGVALLKANGVEMEKEVSTMEVEKNMDVSRFVQYGRNNDSPILQEEIVKAGLELVEASKREELEEKWKKLKKQELQLYVMRMELLKEQLTLVYEAVNSSGN</sequence>
<reference evidence="2" key="1">
    <citation type="journal article" date="2022" name="Mol. Ecol. Resour.">
        <title>The genomes of chicory, endive, great burdock and yacon provide insights into Asteraceae palaeo-polyploidization history and plant inulin production.</title>
        <authorList>
            <person name="Fan W."/>
            <person name="Wang S."/>
            <person name="Wang H."/>
            <person name="Wang A."/>
            <person name="Jiang F."/>
            <person name="Liu H."/>
            <person name="Zhao H."/>
            <person name="Xu D."/>
            <person name="Zhang Y."/>
        </authorList>
    </citation>
    <scope>NUCLEOTIDE SEQUENCE [LARGE SCALE GENOMIC DNA]</scope>
    <source>
        <strain evidence="2">cv. Niubang</strain>
    </source>
</reference>
<name>A0ACB8ZIB0_ARCLA</name>
<organism evidence="1 2">
    <name type="scientific">Arctium lappa</name>
    <name type="common">Greater burdock</name>
    <name type="synonym">Lappa major</name>
    <dbReference type="NCBI Taxonomy" id="4217"/>
    <lineage>
        <taxon>Eukaryota</taxon>
        <taxon>Viridiplantae</taxon>
        <taxon>Streptophyta</taxon>
        <taxon>Embryophyta</taxon>
        <taxon>Tracheophyta</taxon>
        <taxon>Spermatophyta</taxon>
        <taxon>Magnoliopsida</taxon>
        <taxon>eudicotyledons</taxon>
        <taxon>Gunneridae</taxon>
        <taxon>Pentapetalae</taxon>
        <taxon>asterids</taxon>
        <taxon>campanulids</taxon>
        <taxon>Asterales</taxon>
        <taxon>Asteraceae</taxon>
        <taxon>Carduoideae</taxon>
        <taxon>Cardueae</taxon>
        <taxon>Arctiinae</taxon>
        <taxon>Arctium</taxon>
    </lineage>
</organism>
<evidence type="ECO:0000313" key="1">
    <source>
        <dbReference type="EMBL" id="KAI3697246.1"/>
    </source>
</evidence>
<dbReference type="Proteomes" id="UP001055879">
    <property type="component" value="Linkage Group LG10"/>
</dbReference>
<dbReference type="EMBL" id="CM042056">
    <property type="protein sequence ID" value="KAI3697246.1"/>
    <property type="molecule type" value="Genomic_DNA"/>
</dbReference>
<comment type="caution">
    <text evidence="1">The sequence shown here is derived from an EMBL/GenBank/DDBJ whole genome shotgun (WGS) entry which is preliminary data.</text>
</comment>
<proteinExistence type="predicted"/>
<gene>
    <name evidence="1" type="ORF">L6452_30123</name>
</gene>
<reference evidence="1 2" key="2">
    <citation type="journal article" date="2022" name="Mol. Ecol. Resour.">
        <title>The genomes of chicory, endive, great burdock and yacon provide insights into Asteraceae paleo-polyploidization history and plant inulin production.</title>
        <authorList>
            <person name="Fan W."/>
            <person name="Wang S."/>
            <person name="Wang H."/>
            <person name="Wang A."/>
            <person name="Jiang F."/>
            <person name="Liu H."/>
            <person name="Zhao H."/>
            <person name="Xu D."/>
            <person name="Zhang Y."/>
        </authorList>
    </citation>
    <scope>NUCLEOTIDE SEQUENCE [LARGE SCALE GENOMIC DNA]</scope>
    <source>
        <strain evidence="2">cv. Niubang</strain>
    </source>
</reference>